<dbReference type="InterPro" id="IPR006660">
    <property type="entry name" value="Arsenate_reductase-like"/>
</dbReference>
<dbReference type="OrthoDB" id="9790554at2"/>
<comment type="similarity">
    <text evidence="1">Belongs to the ArsC family.</text>
</comment>
<accession>A0A4P7GQU1</accession>
<dbReference type="InterPro" id="IPR036249">
    <property type="entry name" value="Thioredoxin-like_sf"/>
</dbReference>
<dbReference type="PANTHER" id="PTHR30041:SF4">
    <property type="entry name" value="ARSENATE REDUCTASE"/>
    <property type="match status" value="1"/>
</dbReference>
<dbReference type="AlphaFoldDB" id="A0A4P7GQU1"/>
<evidence type="ECO:0000313" key="2">
    <source>
        <dbReference type="EMBL" id="QBR94217.1"/>
    </source>
</evidence>
<proteinExistence type="inferred from homology"/>
<protein>
    <submittedName>
        <fullName evidence="2">Arsenate reductase</fullName>
    </submittedName>
</protein>
<dbReference type="KEGG" id="noy:EXE57_19430"/>
<sequence length="117" mass="13114">MEVWTTVACSKTRAALDGLQRAGERYETRSCLDEPPTHDELYDVLRRLDVEPWEIARDKESADAGFADLPRDAPHRHDWVAALASHPRAIQRPIILLDDGTAVVARDAETLDRVLGV</sequence>
<keyword evidence="3" id="KW-1185">Reference proteome</keyword>
<gene>
    <name evidence="2" type="ORF">EXE57_19430</name>
</gene>
<dbReference type="Gene3D" id="3.40.30.10">
    <property type="entry name" value="Glutaredoxin"/>
    <property type="match status" value="1"/>
</dbReference>
<dbReference type="SUPFAM" id="SSF52833">
    <property type="entry name" value="Thioredoxin-like"/>
    <property type="match status" value="1"/>
</dbReference>
<dbReference type="PROSITE" id="PS51353">
    <property type="entry name" value="ARSC"/>
    <property type="match status" value="1"/>
</dbReference>
<name>A0A4P7GQU1_9ACTN</name>
<organism evidence="2 3">
    <name type="scientific">Nocardioides euryhalodurans</name>
    <dbReference type="NCBI Taxonomy" id="2518370"/>
    <lineage>
        <taxon>Bacteria</taxon>
        <taxon>Bacillati</taxon>
        <taxon>Actinomycetota</taxon>
        <taxon>Actinomycetes</taxon>
        <taxon>Propionibacteriales</taxon>
        <taxon>Nocardioidaceae</taxon>
        <taxon>Nocardioides</taxon>
    </lineage>
</organism>
<evidence type="ECO:0000256" key="1">
    <source>
        <dbReference type="PROSITE-ProRule" id="PRU01282"/>
    </source>
</evidence>
<reference evidence="2 3" key="1">
    <citation type="submission" date="2019-03" db="EMBL/GenBank/DDBJ databases">
        <title>Three New Species of Nocardioides, Nocardioides euryhalodurans sp. nov., Nocardioides seonyuensis sp. nov. and Nocardioides eburneoflavus sp. nov., Iolated from Soil.</title>
        <authorList>
            <person name="Roh S.G."/>
            <person name="Lee C."/>
            <person name="Kim M.-K."/>
            <person name="Kim S.B."/>
        </authorList>
    </citation>
    <scope>NUCLEOTIDE SEQUENCE [LARGE SCALE GENOMIC DNA]</scope>
    <source>
        <strain evidence="2 3">MMS17-SY117</strain>
    </source>
</reference>
<dbReference type="EMBL" id="CP038267">
    <property type="protein sequence ID" value="QBR94217.1"/>
    <property type="molecule type" value="Genomic_DNA"/>
</dbReference>
<dbReference type="PANTHER" id="PTHR30041">
    <property type="entry name" value="ARSENATE REDUCTASE"/>
    <property type="match status" value="1"/>
</dbReference>
<evidence type="ECO:0000313" key="3">
    <source>
        <dbReference type="Proteomes" id="UP000294894"/>
    </source>
</evidence>
<dbReference type="Proteomes" id="UP000294894">
    <property type="component" value="Chromosome"/>
</dbReference>
<dbReference type="RefSeq" id="WP_135080402.1">
    <property type="nucleotide sequence ID" value="NZ_CP038267.1"/>
</dbReference>